<feature type="transmembrane region" description="Helical" evidence="13">
    <location>
        <begin position="6"/>
        <end position="28"/>
    </location>
</feature>
<evidence type="ECO:0000256" key="5">
    <source>
        <dbReference type="ARBA" id="ARBA00022729"/>
    </source>
</evidence>
<dbReference type="GO" id="GO:0016746">
    <property type="term" value="F:acyltransferase activity"/>
    <property type="evidence" value="ECO:0007669"/>
    <property type="project" value="UniProtKB-KW"/>
</dbReference>
<keyword evidence="4 13" id="KW-0812">Transmembrane</keyword>
<dbReference type="UniPathway" id="UPA00029">
    <property type="reaction ID" value="UER00560"/>
</dbReference>
<keyword evidence="3" id="KW-0808">Transferase</keyword>
<accession>A0A2V4WV42</accession>
<gene>
    <name evidence="14" type="ORF">DFQ11_10446</name>
</gene>
<evidence type="ECO:0000256" key="2">
    <source>
        <dbReference type="ARBA" id="ARBA00022475"/>
    </source>
</evidence>
<keyword evidence="7 13" id="KW-0472">Membrane</keyword>
<evidence type="ECO:0000256" key="7">
    <source>
        <dbReference type="ARBA" id="ARBA00023136"/>
    </source>
</evidence>
<keyword evidence="5" id="KW-0732">Signal</keyword>
<comment type="similarity">
    <text evidence="10">Belongs to the acyltransferase CrtO family.</text>
</comment>
<dbReference type="OrthoDB" id="883215at2"/>
<comment type="function">
    <text evidence="12">Catalyzes the acylation of glycosyl-4,4'-diaponeurosporenoate, i.e. the esterification of glucose at the C6'' position with the carboxyl group of the C(15) fatty acid 12-methyltetradecanoic acid, to yield staphyloxanthin. This is the last step in the biosynthesis of this orange pigment, present in most staphylococci strains.</text>
</comment>
<evidence type="ECO:0000256" key="11">
    <source>
        <dbReference type="ARBA" id="ARBA00023667"/>
    </source>
</evidence>
<comment type="pathway">
    <text evidence="9">Carotenoid biosynthesis; staphyloxanthin biosynthesis; staphyloxanthin from farnesyl diphosphate: step 5/5.</text>
</comment>
<evidence type="ECO:0000256" key="1">
    <source>
        <dbReference type="ARBA" id="ARBA00004162"/>
    </source>
</evidence>
<feature type="transmembrane region" description="Helical" evidence="13">
    <location>
        <begin position="92"/>
        <end position="112"/>
    </location>
</feature>
<dbReference type="RefSeq" id="WP_110475817.1">
    <property type="nucleotide sequence ID" value="NZ_BMWQ01000004.1"/>
</dbReference>
<evidence type="ECO:0000256" key="6">
    <source>
        <dbReference type="ARBA" id="ARBA00022989"/>
    </source>
</evidence>
<evidence type="ECO:0000256" key="9">
    <source>
        <dbReference type="ARBA" id="ARBA00023588"/>
    </source>
</evidence>
<keyword evidence="8" id="KW-0012">Acyltransferase</keyword>
<keyword evidence="15" id="KW-1185">Reference proteome</keyword>
<evidence type="ECO:0000256" key="12">
    <source>
        <dbReference type="ARBA" id="ARBA00025324"/>
    </source>
</evidence>
<evidence type="ECO:0000256" key="3">
    <source>
        <dbReference type="ARBA" id="ARBA00022679"/>
    </source>
</evidence>
<dbReference type="AlphaFoldDB" id="A0A2V4WV42"/>
<feature type="transmembrane region" description="Helical" evidence="13">
    <location>
        <begin position="118"/>
        <end position="139"/>
    </location>
</feature>
<dbReference type="GO" id="GO:0005886">
    <property type="term" value="C:plasma membrane"/>
    <property type="evidence" value="ECO:0007669"/>
    <property type="project" value="UniProtKB-SubCell"/>
</dbReference>
<evidence type="ECO:0000256" key="10">
    <source>
        <dbReference type="ARBA" id="ARBA00023603"/>
    </source>
</evidence>
<evidence type="ECO:0000313" key="14">
    <source>
        <dbReference type="EMBL" id="PYE80680.1"/>
    </source>
</evidence>
<keyword evidence="6 13" id="KW-1133">Transmembrane helix</keyword>
<reference evidence="14 15" key="1">
    <citation type="submission" date="2018-06" db="EMBL/GenBank/DDBJ databases">
        <title>Genomic Encyclopedia of Type Strains, Phase III (KMG-III): the genomes of soil and plant-associated and newly described type strains.</title>
        <authorList>
            <person name="Whitman W."/>
        </authorList>
    </citation>
    <scope>NUCLEOTIDE SEQUENCE [LARGE SCALE GENOMIC DNA]</scope>
    <source>
        <strain evidence="14 15">CECT 7945</strain>
    </source>
</reference>
<organism evidence="14 15">
    <name type="scientific">Winogradskyella epiphytica</name>
    <dbReference type="NCBI Taxonomy" id="262005"/>
    <lineage>
        <taxon>Bacteria</taxon>
        <taxon>Pseudomonadati</taxon>
        <taxon>Bacteroidota</taxon>
        <taxon>Flavobacteriia</taxon>
        <taxon>Flavobacteriales</taxon>
        <taxon>Flavobacteriaceae</taxon>
        <taxon>Winogradskyella</taxon>
    </lineage>
</organism>
<dbReference type="Proteomes" id="UP000248054">
    <property type="component" value="Unassembled WGS sequence"/>
</dbReference>
<evidence type="ECO:0000256" key="4">
    <source>
        <dbReference type="ARBA" id="ARBA00022692"/>
    </source>
</evidence>
<dbReference type="EMBL" id="QJTD01000004">
    <property type="protein sequence ID" value="PYE80680.1"/>
    <property type="molecule type" value="Genomic_DNA"/>
</dbReference>
<protein>
    <recommendedName>
        <fullName evidence="11">Glycosyl-4,4'-diaponeurosporenoate acyltransferase</fullName>
    </recommendedName>
</protein>
<proteinExistence type="inferred from homology"/>
<name>A0A2V4WV42_9FLAO</name>
<evidence type="ECO:0000256" key="13">
    <source>
        <dbReference type="SAM" id="Phobius"/>
    </source>
</evidence>
<evidence type="ECO:0000313" key="15">
    <source>
        <dbReference type="Proteomes" id="UP000248054"/>
    </source>
</evidence>
<sequence>MSIVLYFLNATIYVFVSWIIGLILNNLIKNRSFYSKISNLEFIKNDTIRKSLALNGFGWMIKNTVFKVFNQNLQLKKGTTNKKDLKLIRNEMTYAEIGHIIGFLFILILIGYQTLNGQFLSAIILLVFNIIFNLYPTLLQQHNKKRIDRILKQ</sequence>
<evidence type="ECO:0000256" key="8">
    <source>
        <dbReference type="ARBA" id="ARBA00023315"/>
    </source>
</evidence>
<comment type="caution">
    <text evidence="14">The sequence shown here is derived from an EMBL/GenBank/DDBJ whole genome shotgun (WGS) entry which is preliminary data.</text>
</comment>
<keyword evidence="2" id="KW-1003">Cell membrane</keyword>
<comment type="subcellular location">
    <subcellularLocation>
        <location evidence="1">Cell membrane</location>
        <topology evidence="1">Single-pass membrane protein</topology>
    </subcellularLocation>
</comment>
<dbReference type="Pfam" id="PF18927">
    <property type="entry name" value="CrtO"/>
    <property type="match status" value="1"/>
</dbReference>
<dbReference type="InterPro" id="IPR044021">
    <property type="entry name" value="CrtO"/>
</dbReference>